<feature type="compositionally biased region" description="Basic residues" evidence="1">
    <location>
        <begin position="141"/>
        <end position="150"/>
    </location>
</feature>
<gene>
    <name evidence="2" type="ORF">C7S16_0818</name>
</gene>
<evidence type="ECO:0000313" key="3">
    <source>
        <dbReference type="Proteomes" id="UP001272137"/>
    </source>
</evidence>
<name>A0AAW9D1J5_BURTH</name>
<organism evidence="2 3">
    <name type="scientific">Burkholderia thailandensis</name>
    <dbReference type="NCBI Taxonomy" id="57975"/>
    <lineage>
        <taxon>Bacteria</taxon>
        <taxon>Pseudomonadati</taxon>
        <taxon>Pseudomonadota</taxon>
        <taxon>Betaproteobacteria</taxon>
        <taxon>Burkholderiales</taxon>
        <taxon>Burkholderiaceae</taxon>
        <taxon>Burkholderia</taxon>
        <taxon>pseudomallei group</taxon>
    </lineage>
</organism>
<accession>A0AAW9D1J5</accession>
<reference evidence="2" key="1">
    <citation type="submission" date="2018-08" db="EMBL/GenBank/DDBJ databases">
        <title>Identification of Burkholderia cepacia strains that express a Burkholderia pseudomallei-like capsular polysaccharide.</title>
        <authorList>
            <person name="Burtnick M.N."/>
            <person name="Vongsouvath M."/>
            <person name="Newton P."/>
            <person name="Wuthiekanun V."/>
            <person name="Limmathurotsakul D."/>
            <person name="Brett P.J."/>
            <person name="Chantratita N."/>
            <person name="Dance D.A."/>
        </authorList>
    </citation>
    <scope>NUCLEOTIDE SEQUENCE</scope>
    <source>
        <strain evidence="2">SBXCC001</strain>
    </source>
</reference>
<proteinExistence type="predicted"/>
<dbReference type="Proteomes" id="UP001272137">
    <property type="component" value="Unassembled WGS sequence"/>
</dbReference>
<comment type="caution">
    <text evidence="2">The sequence shown here is derived from an EMBL/GenBank/DDBJ whole genome shotgun (WGS) entry which is preliminary data.</text>
</comment>
<evidence type="ECO:0000313" key="2">
    <source>
        <dbReference type="EMBL" id="MDW9255183.1"/>
    </source>
</evidence>
<feature type="region of interest" description="Disordered" evidence="1">
    <location>
        <begin position="1"/>
        <end position="25"/>
    </location>
</feature>
<feature type="compositionally biased region" description="Basic residues" evidence="1">
    <location>
        <begin position="12"/>
        <end position="25"/>
    </location>
</feature>
<sequence>MERMAAPATATRRTRYCSRSRRRAGKRAVGGRLGRVRSQIEAPGGGRLGRRSLRVAGRCALPVGDYRLRAFGTGALVRAACDAGCSSAARFDGVSPRGVKTCDGSTSLCESSTSPSVVASRSGSMRASMAHAVPLAGPGRCRARRARRRANAASGAAVQARARTPQGA</sequence>
<feature type="compositionally biased region" description="Low complexity" evidence="1">
    <location>
        <begin position="151"/>
        <end position="168"/>
    </location>
</feature>
<protein>
    <submittedName>
        <fullName evidence="2">Uncharacterized protein</fullName>
    </submittedName>
</protein>
<feature type="compositionally biased region" description="Low complexity" evidence="1">
    <location>
        <begin position="1"/>
        <end position="11"/>
    </location>
</feature>
<dbReference type="AlphaFoldDB" id="A0AAW9D1J5"/>
<feature type="region of interest" description="Disordered" evidence="1">
    <location>
        <begin position="139"/>
        <end position="168"/>
    </location>
</feature>
<evidence type="ECO:0000256" key="1">
    <source>
        <dbReference type="SAM" id="MobiDB-lite"/>
    </source>
</evidence>
<dbReference type="EMBL" id="QXCT01000002">
    <property type="protein sequence ID" value="MDW9255183.1"/>
    <property type="molecule type" value="Genomic_DNA"/>
</dbReference>